<dbReference type="Pfam" id="PF14714">
    <property type="entry name" value="KH_dom-like"/>
    <property type="match status" value="1"/>
</dbReference>
<evidence type="ECO:0000259" key="4">
    <source>
        <dbReference type="Pfam" id="PF14714"/>
    </source>
</evidence>
<dbReference type="GO" id="GO:0005525">
    <property type="term" value="F:GTP binding"/>
    <property type="evidence" value="ECO:0007669"/>
    <property type="project" value="UniProtKB-KW"/>
</dbReference>
<dbReference type="InterPro" id="IPR015946">
    <property type="entry name" value="KH_dom-like_a/b"/>
</dbReference>
<gene>
    <name evidence="5" type="ORF">TVY486_0701460</name>
</gene>
<dbReference type="AlphaFoldDB" id="G0TXW6"/>
<dbReference type="Gene3D" id="3.40.50.300">
    <property type="entry name" value="P-loop containing nucleotide triphosphate hydrolases"/>
    <property type="match status" value="2"/>
</dbReference>
<dbReference type="NCBIfam" id="TIGR00231">
    <property type="entry name" value="small_GTP"/>
    <property type="match status" value="2"/>
</dbReference>
<evidence type="ECO:0000313" key="5">
    <source>
        <dbReference type="EMBL" id="CCC48809.1"/>
    </source>
</evidence>
<dbReference type="VEuPathDB" id="TriTrypDB:TvY486_0701460"/>
<dbReference type="Gene3D" id="3.30.300.20">
    <property type="match status" value="1"/>
</dbReference>
<dbReference type="EMBL" id="HE573023">
    <property type="protein sequence ID" value="CCC48809.1"/>
    <property type="molecule type" value="Genomic_DNA"/>
</dbReference>
<reference evidence="5" key="1">
    <citation type="journal article" date="2012" name="Proc. Natl. Acad. Sci. U.S.A.">
        <title>Antigenic diversity is generated by distinct evolutionary mechanisms in African trypanosome species.</title>
        <authorList>
            <person name="Jackson A.P."/>
            <person name="Berry A."/>
            <person name="Aslett M."/>
            <person name="Allison H.C."/>
            <person name="Burton P."/>
            <person name="Vavrova-Anderson J."/>
            <person name="Brown R."/>
            <person name="Browne H."/>
            <person name="Corton N."/>
            <person name="Hauser H."/>
            <person name="Gamble J."/>
            <person name="Gilderthorp R."/>
            <person name="Marcello L."/>
            <person name="McQuillan J."/>
            <person name="Otto T.D."/>
            <person name="Quail M.A."/>
            <person name="Sanders M.J."/>
            <person name="van Tonder A."/>
            <person name="Ginger M.L."/>
            <person name="Field M.C."/>
            <person name="Barry J.D."/>
            <person name="Hertz-Fowler C."/>
            <person name="Berriman M."/>
        </authorList>
    </citation>
    <scope>NUCLEOTIDE SEQUENCE</scope>
    <source>
        <strain evidence="5">Y486</strain>
    </source>
</reference>
<evidence type="ECO:0000256" key="1">
    <source>
        <dbReference type="ARBA" id="ARBA00022741"/>
    </source>
</evidence>
<dbReference type="InterPro" id="IPR006073">
    <property type="entry name" value="GTP-bd"/>
</dbReference>
<protein>
    <submittedName>
        <fullName evidence="5">Putative GTP-binding protein</fullName>
    </submittedName>
</protein>
<dbReference type="InterPro" id="IPR005225">
    <property type="entry name" value="Small_GTP-bd"/>
</dbReference>
<accession>G0TXW6</accession>
<proteinExistence type="predicted"/>
<sequence length="562" mass="64177">MIRCPTLAFLCSVGALHHKRSPQKETRTNPSFVIPRQRQIRRGLHADWREQVRKSGTVLNDISPALPNTSRTEEQRRRVAGWRPVVKLLGDQRLRVAIVGRMNSGKSSLFNILCADPTAPGRKSIVRDFNGITRDCVEGYGRLGDIHFTVIDTPGMVGGQLVEETFRTVETADAVLLMTAVDEDILQEERDLIEYLHRKHMPVVLIVNKMDLVPLAEEERVLEQYNTLGLGGAIPFSARQMSGLEMLSAVLEPLYHVQFMNKVENDWDIEDLAMQGDEGAMEEIRDRNCSDRFIRVAIVGRTNSGKSSLLNRLVGFERNRTTEERNSTRDAVELPCIYKGRKIKLIDTAGLSRHRYRVDREFIGRIHELTVNEIRFAHVVIVVFDATEGHPNKYDMAVLHAVAAEGRPFLLCANKWDAVLDQSATAEAIDFKIKRQIREIKYSSAVVVSAHTGLNLTLLLDQVLELYDKWNKRVRRAELTRLWRKMEKSVIIPYHVARVGRITQVNTRPPTFLLQLQTKNDANTLPRAMQEMMKNTLVEEFDFRGVPIRLIQEVKDSNPDYI</sequence>
<dbReference type="PANTHER" id="PTHR43834:SF6">
    <property type="entry name" value="GTPASE DER"/>
    <property type="match status" value="1"/>
</dbReference>
<name>G0TXW6_TRYVY</name>
<keyword evidence="2" id="KW-0342">GTP-binding</keyword>
<keyword evidence="1" id="KW-0547">Nucleotide-binding</keyword>
<feature type="domain" description="GTPase Der C-terminal KH-domain-like" evidence="4">
    <location>
        <begin position="473"/>
        <end position="551"/>
    </location>
</feature>
<organism evidence="5">
    <name type="scientific">Trypanosoma vivax (strain Y486)</name>
    <dbReference type="NCBI Taxonomy" id="1055687"/>
    <lineage>
        <taxon>Eukaryota</taxon>
        <taxon>Discoba</taxon>
        <taxon>Euglenozoa</taxon>
        <taxon>Kinetoplastea</taxon>
        <taxon>Metakinetoplastina</taxon>
        <taxon>Trypanosomatida</taxon>
        <taxon>Trypanosomatidae</taxon>
        <taxon>Trypanosoma</taxon>
        <taxon>Duttonella</taxon>
    </lineage>
</organism>
<dbReference type="Pfam" id="PF01926">
    <property type="entry name" value="MMR_HSR1"/>
    <property type="match status" value="2"/>
</dbReference>
<dbReference type="InterPro" id="IPR032859">
    <property type="entry name" value="KH_dom-like"/>
</dbReference>
<evidence type="ECO:0000259" key="3">
    <source>
        <dbReference type="Pfam" id="PF01926"/>
    </source>
</evidence>
<dbReference type="InterPro" id="IPR027417">
    <property type="entry name" value="P-loop_NTPase"/>
</dbReference>
<dbReference type="SUPFAM" id="SSF52540">
    <property type="entry name" value="P-loop containing nucleoside triphosphate hydrolases"/>
    <property type="match status" value="2"/>
</dbReference>
<dbReference type="PANTHER" id="PTHR43834">
    <property type="entry name" value="GTPASE DER"/>
    <property type="match status" value="1"/>
</dbReference>
<feature type="domain" description="G" evidence="3">
    <location>
        <begin position="95"/>
        <end position="209"/>
    </location>
</feature>
<feature type="domain" description="G" evidence="3">
    <location>
        <begin position="295"/>
        <end position="415"/>
    </location>
</feature>
<evidence type="ECO:0000256" key="2">
    <source>
        <dbReference type="ARBA" id="ARBA00023134"/>
    </source>
</evidence>